<dbReference type="InterPro" id="IPR003018">
    <property type="entry name" value="GAF"/>
</dbReference>
<organism evidence="13 14">
    <name type="scientific">Amoebophilus asiaticus (strain 5a2)</name>
    <dbReference type="NCBI Taxonomy" id="452471"/>
    <lineage>
        <taxon>Bacteria</taxon>
        <taxon>Pseudomonadati</taxon>
        <taxon>Bacteroidota</taxon>
        <taxon>Cytophagia</taxon>
        <taxon>Cytophagales</taxon>
        <taxon>Amoebophilaceae</taxon>
        <taxon>Candidatus Amoebophilus</taxon>
    </lineage>
</organism>
<protein>
    <recommendedName>
        <fullName evidence="2">histidine kinase</fullName>
        <ecNumber evidence="2">2.7.13.3</ecNumber>
    </recommendedName>
</protein>
<dbReference type="SMART" id="SM00387">
    <property type="entry name" value="HATPase_c"/>
    <property type="match status" value="1"/>
</dbReference>
<dbReference type="EMBL" id="CP001102">
    <property type="protein sequence ID" value="ACP20942.1"/>
    <property type="molecule type" value="Genomic_DNA"/>
</dbReference>
<dbReference type="InterPro" id="IPR003661">
    <property type="entry name" value="HisK_dim/P_dom"/>
</dbReference>
<name>C3L4M4_AMOA5</name>
<feature type="domain" description="Histidine kinase" evidence="9">
    <location>
        <begin position="1876"/>
        <end position="2113"/>
    </location>
</feature>
<dbReference type="eggNOG" id="COG2203">
    <property type="taxonomic scope" value="Bacteria"/>
</dbReference>
<keyword evidence="3 6" id="KW-0597">Phosphoprotein</keyword>
<keyword evidence="5" id="KW-0418">Kinase</keyword>
<dbReference type="Gene3D" id="2.10.70.100">
    <property type="match status" value="1"/>
</dbReference>
<evidence type="ECO:0000313" key="13">
    <source>
        <dbReference type="EMBL" id="ACP20942.1"/>
    </source>
</evidence>
<dbReference type="InterPro" id="IPR035965">
    <property type="entry name" value="PAS-like_dom_sf"/>
</dbReference>
<dbReference type="InterPro" id="IPR000700">
    <property type="entry name" value="PAS-assoc_C"/>
</dbReference>
<dbReference type="InterPro" id="IPR003594">
    <property type="entry name" value="HATPase_dom"/>
</dbReference>
<dbReference type="InterPro" id="IPR053159">
    <property type="entry name" value="Hybrid_Histidine_Kinase"/>
</dbReference>
<dbReference type="PROSITE" id="PS50112">
    <property type="entry name" value="PAS"/>
    <property type="match status" value="1"/>
</dbReference>
<evidence type="ECO:0000256" key="1">
    <source>
        <dbReference type="ARBA" id="ARBA00000085"/>
    </source>
</evidence>
<evidence type="ECO:0000256" key="5">
    <source>
        <dbReference type="ARBA" id="ARBA00022777"/>
    </source>
</evidence>
<dbReference type="InterPro" id="IPR036890">
    <property type="entry name" value="HATPase_C_sf"/>
</dbReference>
<dbReference type="SMART" id="SM00065">
    <property type="entry name" value="GAF"/>
    <property type="match status" value="1"/>
</dbReference>
<dbReference type="Gene3D" id="3.40.50.300">
    <property type="entry name" value="P-loop containing nucleotide triphosphate hydrolases"/>
    <property type="match status" value="1"/>
</dbReference>
<feature type="coiled-coil region" evidence="7">
    <location>
        <begin position="1838"/>
        <end position="1866"/>
    </location>
</feature>
<dbReference type="GO" id="GO:0009882">
    <property type="term" value="F:blue light photoreceptor activity"/>
    <property type="evidence" value="ECO:0007669"/>
    <property type="project" value="UniProtKB-ARBA"/>
</dbReference>
<dbReference type="InterPro" id="IPR027417">
    <property type="entry name" value="P-loop_NTPase"/>
</dbReference>
<dbReference type="PROSITE" id="PS50110">
    <property type="entry name" value="RESPONSE_REGULATORY"/>
    <property type="match status" value="1"/>
</dbReference>
<dbReference type="InterPro" id="IPR029016">
    <property type="entry name" value="GAF-like_dom_sf"/>
</dbReference>
<dbReference type="eggNOG" id="COG2205">
    <property type="taxonomic scope" value="Bacteria"/>
</dbReference>
<dbReference type="Gene3D" id="3.30.450.40">
    <property type="match status" value="1"/>
</dbReference>
<dbReference type="PROSITE" id="PS50011">
    <property type="entry name" value="PROTEIN_KINASE_DOM"/>
    <property type="match status" value="1"/>
</dbReference>
<dbReference type="Pfam" id="PF01590">
    <property type="entry name" value="GAF"/>
    <property type="match status" value="1"/>
</dbReference>
<dbReference type="GO" id="GO:0000155">
    <property type="term" value="F:phosphorelay sensor kinase activity"/>
    <property type="evidence" value="ECO:0007669"/>
    <property type="project" value="InterPro"/>
</dbReference>
<dbReference type="HOGENOM" id="CLU_000445_34_2_10"/>
<dbReference type="InterPro" id="IPR008271">
    <property type="entry name" value="Ser/Thr_kinase_AS"/>
</dbReference>
<proteinExistence type="predicted"/>
<dbReference type="FunFam" id="3.30.565.10:FF:000010">
    <property type="entry name" value="Sensor histidine kinase RcsC"/>
    <property type="match status" value="1"/>
</dbReference>
<keyword evidence="4" id="KW-0808">Transferase</keyword>
<dbReference type="Gene3D" id="1.10.287.130">
    <property type="match status" value="1"/>
</dbReference>
<dbReference type="Gene3D" id="3.30.450.20">
    <property type="entry name" value="PAS domain"/>
    <property type="match status" value="1"/>
</dbReference>
<dbReference type="Pfam" id="PF00069">
    <property type="entry name" value="Pkinase"/>
    <property type="match status" value="1"/>
</dbReference>
<dbReference type="Proteomes" id="UP000001227">
    <property type="component" value="Chromosome"/>
</dbReference>
<evidence type="ECO:0000259" key="8">
    <source>
        <dbReference type="PROSITE" id="PS50011"/>
    </source>
</evidence>
<dbReference type="PANTHER" id="PTHR43642:SF1">
    <property type="entry name" value="HYBRID SIGNAL TRANSDUCTION HISTIDINE KINASE G"/>
    <property type="match status" value="1"/>
</dbReference>
<dbReference type="InterPro" id="IPR000014">
    <property type="entry name" value="PAS"/>
</dbReference>
<dbReference type="Pfam" id="PF00512">
    <property type="entry name" value="HisKA"/>
    <property type="match status" value="1"/>
</dbReference>
<dbReference type="SMART" id="SM00388">
    <property type="entry name" value="HisKA"/>
    <property type="match status" value="1"/>
</dbReference>
<reference evidence="13 14" key="1">
    <citation type="journal article" date="2010" name="J. Bacteriol.">
        <title>The genome of the amoeba symbiont 'Candidatus Amoebophilus asiaticus' reveals common mechanisms for host cell interaction among amoeba-associated bacteria.</title>
        <authorList>
            <person name="Schmitz-Esser S."/>
            <person name="Tischler P."/>
            <person name="Arnold R."/>
            <person name="Montanaro J."/>
            <person name="Wagner M."/>
            <person name="Rattei T."/>
            <person name="Horn M."/>
        </authorList>
    </citation>
    <scope>NUCLEOTIDE SEQUENCE [LARGE SCALE GENOMIC DNA]</scope>
    <source>
        <strain evidence="13 14">5a2</strain>
    </source>
</reference>
<dbReference type="SMART" id="SM00448">
    <property type="entry name" value="REC"/>
    <property type="match status" value="1"/>
</dbReference>
<evidence type="ECO:0000259" key="9">
    <source>
        <dbReference type="PROSITE" id="PS50109"/>
    </source>
</evidence>
<evidence type="ECO:0000256" key="7">
    <source>
        <dbReference type="SAM" id="Coils"/>
    </source>
</evidence>
<dbReference type="SMART" id="SM00220">
    <property type="entry name" value="S_TKc"/>
    <property type="match status" value="1"/>
</dbReference>
<dbReference type="Pfam" id="PF00072">
    <property type="entry name" value="Response_reg"/>
    <property type="match status" value="1"/>
</dbReference>
<feature type="domain" description="Protein kinase" evidence="8">
    <location>
        <begin position="234"/>
        <end position="493"/>
    </location>
</feature>
<evidence type="ECO:0000259" key="11">
    <source>
        <dbReference type="PROSITE" id="PS50112"/>
    </source>
</evidence>
<accession>C3L4M4</accession>
<dbReference type="InterPro" id="IPR011009">
    <property type="entry name" value="Kinase-like_dom_sf"/>
</dbReference>
<dbReference type="SUPFAM" id="SSF52540">
    <property type="entry name" value="P-loop containing nucleoside triphosphate hydrolases"/>
    <property type="match status" value="1"/>
</dbReference>
<dbReference type="eggNOG" id="COG0784">
    <property type="taxonomic scope" value="Bacteria"/>
</dbReference>
<evidence type="ECO:0000256" key="6">
    <source>
        <dbReference type="PROSITE-ProRule" id="PRU00169"/>
    </source>
</evidence>
<dbReference type="CDD" id="cd17546">
    <property type="entry name" value="REC_hyHK_CKI1_RcsC-like"/>
    <property type="match status" value="1"/>
</dbReference>
<dbReference type="Pfam" id="PF13191">
    <property type="entry name" value="AAA_16"/>
    <property type="match status" value="1"/>
</dbReference>
<dbReference type="InterPro" id="IPR041664">
    <property type="entry name" value="AAA_16"/>
</dbReference>
<dbReference type="PROSITE" id="PS50109">
    <property type="entry name" value="HIS_KIN"/>
    <property type="match status" value="1"/>
</dbReference>
<dbReference type="InterPro" id="IPR005467">
    <property type="entry name" value="His_kinase_dom"/>
</dbReference>
<dbReference type="Gene3D" id="3.30.565.10">
    <property type="entry name" value="Histidine kinase-like ATPase, C-terminal domain"/>
    <property type="match status" value="1"/>
</dbReference>
<dbReference type="PRINTS" id="PR00344">
    <property type="entry name" value="BCTRLSENSOR"/>
</dbReference>
<dbReference type="SUPFAM" id="SSF55781">
    <property type="entry name" value="GAF domain-like"/>
    <property type="match status" value="1"/>
</dbReference>
<dbReference type="Gene3D" id="3.40.50.2300">
    <property type="match status" value="1"/>
</dbReference>
<dbReference type="KEGG" id="aas:Aasi_1629"/>
<dbReference type="InterPro" id="IPR001789">
    <property type="entry name" value="Sig_transdc_resp-reg_receiver"/>
</dbReference>
<keyword evidence="7" id="KW-0175">Coiled coil</keyword>
<dbReference type="CDD" id="cd00130">
    <property type="entry name" value="PAS"/>
    <property type="match status" value="1"/>
</dbReference>
<dbReference type="Gene3D" id="1.10.510.10">
    <property type="entry name" value="Transferase(Phosphotransferase) domain 1"/>
    <property type="match status" value="1"/>
</dbReference>
<dbReference type="SUPFAM" id="SSF55874">
    <property type="entry name" value="ATPase domain of HSP90 chaperone/DNA topoisomerase II/histidine kinase"/>
    <property type="match status" value="1"/>
</dbReference>
<dbReference type="EC" id="2.7.13.3" evidence="2"/>
<comment type="catalytic activity">
    <reaction evidence="1">
        <text>ATP + protein L-histidine = ADP + protein N-phospho-L-histidine.</text>
        <dbReference type="EC" id="2.7.13.3"/>
    </reaction>
</comment>
<dbReference type="Pfam" id="PF02518">
    <property type="entry name" value="HATPase_c"/>
    <property type="match status" value="1"/>
</dbReference>
<dbReference type="InterPro" id="IPR036097">
    <property type="entry name" value="HisK_dim/P_sf"/>
</dbReference>
<dbReference type="InterPro" id="IPR004358">
    <property type="entry name" value="Sig_transdc_His_kin-like_C"/>
</dbReference>
<keyword evidence="14" id="KW-1185">Reference proteome</keyword>
<dbReference type="InterPro" id="IPR011006">
    <property type="entry name" value="CheY-like_superfamily"/>
</dbReference>
<evidence type="ECO:0000256" key="3">
    <source>
        <dbReference type="ARBA" id="ARBA00022553"/>
    </source>
</evidence>
<dbReference type="STRING" id="452471.Aasi_1629"/>
<dbReference type="PANTHER" id="PTHR43642">
    <property type="entry name" value="HYBRID SIGNAL TRANSDUCTION HISTIDINE KINASE G"/>
    <property type="match status" value="1"/>
</dbReference>
<dbReference type="eggNOG" id="COG0515">
    <property type="taxonomic scope" value="Bacteria"/>
</dbReference>
<dbReference type="SUPFAM" id="SSF47384">
    <property type="entry name" value="Homodimeric domain of signal transducing histidine kinase"/>
    <property type="match status" value="1"/>
</dbReference>
<dbReference type="InterPro" id="IPR000719">
    <property type="entry name" value="Prot_kinase_dom"/>
</dbReference>
<dbReference type="eggNOG" id="COG3899">
    <property type="taxonomic scope" value="Bacteria"/>
</dbReference>
<gene>
    <name evidence="13" type="ordered locus">Aasi_1629</name>
</gene>
<evidence type="ECO:0000256" key="2">
    <source>
        <dbReference type="ARBA" id="ARBA00012438"/>
    </source>
</evidence>
<dbReference type="SUPFAM" id="SSF55785">
    <property type="entry name" value="PYP-like sensor domain (PAS domain)"/>
    <property type="match status" value="1"/>
</dbReference>
<dbReference type="NCBIfam" id="TIGR00229">
    <property type="entry name" value="sensory_box"/>
    <property type="match status" value="1"/>
</dbReference>
<evidence type="ECO:0000313" key="14">
    <source>
        <dbReference type="Proteomes" id="UP000001227"/>
    </source>
</evidence>
<evidence type="ECO:0000256" key="4">
    <source>
        <dbReference type="ARBA" id="ARBA00022679"/>
    </source>
</evidence>
<dbReference type="CDD" id="cd00082">
    <property type="entry name" value="HisKA"/>
    <property type="match status" value="1"/>
</dbReference>
<dbReference type="Gene3D" id="3.30.200.20">
    <property type="entry name" value="Phosphorylase Kinase, domain 1"/>
    <property type="match status" value="1"/>
</dbReference>
<dbReference type="Pfam" id="PF08447">
    <property type="entry name" value="PAS_3"/>
    <property type="match status" value="1"/>
</dbReference>
<dbReference type="CDD" id="cd14014">
    <property type="entry name" value="STKc_PknB_like"/>
    <property type="match status" value="1"/>
</dbReference>
<feature type="modified residue" description="4-aspartylphosphate" evidence="6">
    <location>
        <position position="2200"/>
    </location>
</feature>
<dbReference type="PROSITE" id="PS00108">
    <property type="entry name" value="PROTEIN_KINASE_ST"/>
    <property type="match status" value="1"/>
</dbReference>
<dbReference type="CDD" id="cd16922">
    <property type="entry name" value="HATPase_EvgS-ArcB-TorS-like"/>
    <property type="match status" value="1"/>
</dbReference>
<feature type="domain" description="PAC" evidence="12">
    <location>
        <begin position="1794"/>
        <end position="1847"/>
    </location>
</feature>
<dbReference type="PROSITE" id="PS50113">
    <property type="entry name" value="PAC"/>
    <property type="match status" value="1"/>
</dbReference>
<feature type="domain" description="PAS" evidence="11">
    <location>
        <begin position="1719"/>
        <end position="1791"/>
    </location>
</feature>
<dbReference type="InterPro" id="IPR013655">
    <property type="entry name" value="PAS_fold_3"/>
</dbReference>
<dbReference type="SUPFAM" id="SSF52172">
    <property type="entry name" value="CheY-like"/>
    <property type="match status" value="1"/>
</dbReference>
<feature type="domain" description="Response regulatory" evidence="10">
    <location>
        <begin position="2139"/>
        <end position="2270"/>
    </location>
</feature>
<evidence type="ECO:0000259" key="12">
    <source>
        <dbReference type="PROSITE" id="PS50113"/>
    </source>
</evidence>
<sequence length="2279" mass="257124">MQSCVNLTNSPIPIKKGQTDHTQEIIPQIAIRSIVDIEFTTKGGHLITFYEKTGRLQAEVIEQNEGLSKVHMLPVYIEEGMDIAQVAQLNEAAQKRFIHINLPKRKDSGSIWIGHAGLKGGSNTGKNKGKEKLKDDQYQALEEKKLIAQAGQLISSKQEINHLKAKGEGNSPSEFNKTYDLSVPVEKELHATSSIKEEQKQLIHANLAKSEQTGYLQVGGMELKRENHLVLPGYKLLHCLHEGTSSNIYRAVRLSDECPVVIKVSTQKVLTEKKAQRFRREFELGQQVHSPYVVRYLELKQDAAYGMAIVMEDDQAVELNAILPPTGFSNQEFLEIAIQIVEGLQAIHAANIIHSDLKLNNILIQPTTNLIKIIDFNRSSTLRQERPPTMPMMVGTLTYISPEQTGRVNRSVDYRTDFYSLGVTFYRLLCGEPPFTAKDALGLIHQHLARQPIPAHQHKPTVALSLSRMVMKLLEKEAENRYQSCEGILHDLIVCLSAFKETGAIPEFELGQQDFSSKLTLSQNLYGREKEIKTLEKAFERVSEGRCEALMVAGEPGVGKTMLIQEIQKPIALQHGYFITGKFDQLNKNVAYSAFAQAFNSLVQQWLTEDQTSIMQWKIRLMESLGTQASLLIKVIPSLALLIDEQPETAIADMSQAKNVLNWIFQEFIKFCTTPSHPLVIFLDDLQWADQASLELMTYLMTQPSIKHLLWIGAYRDTEVTPSHPALQSITALQEASITVQTLTLAPLQLKNLCQWITDSLHKSIMDAQPLVELIFQKTAGNPFFVKLFLQSLYDEQLLTFAPQSHWQWDLDKIRQHPATENVITLMTYQIQQLPVSTQQALSIASCIGHRLVLSTLQTAMACSHQELEKSLQPALNSGILIQTDHEIYFAHDRVQEAAYHLLPETIKTRTHLMIGRRLLVSPTSEEKLLSDIVAQFNRCCSLVTDSQERLHIARLNLKSGQKAKQSTAYGVALDYLHTIPKWIDTEILWQSDYPLAFTFHKELAEVEYLGGYMDTSQAIIADMQPRLQSNLDKVDIYHLLIIQKTLQGHYQEAIALGHKTLQLLGIWLPLDNLTEFIQKATDDIKQKLHNIPLSSLLNAPLVVEPEKKALLKILESLVAACYFAGSELLTAATLMSIDLALTYGHAPESCLGYTVYGSLLCNRFEEHALGYEFGQLSIQLAKKLQAPAQHCKSLLIMLALISPWSKSIQQLPALLTDGYKVGLACGELEYAGHCVSMKAQLLFYQGMSLAKVQQEILPLLQFTYNTKNQVAINTIQTVQRLVVNLIGNTLDEWNFDADAITEARFKKSCQQASSFYSLCLYQILKAQTFYLYGHFKQAFGQLALVKQHLVLILSQYATALFNWYDSLVRLALYPTSSIADQQIYLQQVIKNQQQMQKWQASCPANFAHKYALVEAEIFKLQENYQQAEAYYDQAIELADRHGFIQEKALAAELAAKYWLTRGKTLSAQGYLNTAFNGYKQWGAKRKLMQFKTQYEYLLKDLVPPSLSYLTVNQETTLSSNTLRYLDLSSILKASQTISSEIELPKLLRNMMQIIIENAGAQQGAVLFVEAGDTVVVQAEYASDNTITTLQKIPLADWEHGAHTVIQYVKRLHQSVVLDNATIHEQFKIDPYINRTQAKSILCIPLLKQTELRAILYLENNLMTHAFTPEHMQTVLILTAQIAISLENARYVAEQLALTQQLAEQSTRRKIAEESLHVVTHDLKLALEASQAGTWSWWIDSNKVVWDATMYALFGLTPDTFRGTFEEVRERVHPEDKEQFEKNIDNCVKQSTPHSIDYRVIWPDGSQHMITAHGQVYRDTTSGSPIKMTGVCLDITERKKLEQDRLEALQQAKEKEQQRADEAERYFKQQEEFINTVCHEIRNPMNGISNTVVFLEEKITSLKKLKESLPGSFQPELKELLPTLEEDIQTIQHCVNHQLVVINGVLNLSRLEAGKEKLLLKPFKPKTIIEESILLFTSQLKTKQLNLIIDLPKQAIAIQGDPERFKMILINLISNAIKFTEKGHIKISFQTQAVDSTHVELVIRVEDTGIGMTPEEQSCLFQRFSRPLSSQYEGSGLGLAISKKLLDLMGGTIQVDSVKGQGSTFTIHLTCEMVDIGEKLIYQKPPAPLPILPPIAVKHILIVEDNIVNQKILRRQLEAAGYTCMVADNGQKAIEAIGAIEEVETLEQWNLAAFDLILMDLEMPVMGGIEATGWIRKKEQQLGVPSIPIIGLSAYAEEIYGETAKKAGMDAYNTKPYRKEELLKTIQSLLSRPLEPASE</sequence>
<evidence type="ECO:0000259" key="10">
    <source>
        <dbReference type="PROSITE" id="PS50110"/>
    </source>
</evidence>
<dbReference type="SUPFAM" id="SSF56112">
    <property type="entry name" value="Protein kinase-like (PK-like)"/>
    <property type="match status" value="1"/>
</dbReference>
<dbReference type="GO" id="GO:0005524">
    <property type="term" value="F:ATP binding"/>
    <property type="evidence" value="ECO:0007669"/>
    <property type="project" value="InterPro"/>
</dbReference>